<evidence type="ECO:0000256" key="1">
    <source>
        <dbReference type="SAM" id="MobiDB-lite"/>
    </source>
</evidence>
<proteinExistence type="predicted"/>
<keyword evidence="3" id="KW-1185">Reference proteome</keyword>
<reference evidence="2 3" key="1">
    <citation type="submission" date="2020-04" db="EMBL/GenBank/DDBJ databases">
        <title>Vibrio sp. SM6, a novel species isolated from seawater.</title>
        <authorList>
            <person name="Wang X."/>
        </authorList>
    </citation>
    <scope>NUCLEOTIDE SEQUENCE [LARGE SCALE GENOMIC DNA]</scope>
    <source>
        <strain evidence="2 3">SM6</strain>
    </source>
</reference>
<name>A0A7X8YFR7_9VIBR</name>
<evidence type="ECO:0000313" key="2">
    <source>
        <dbReference type="EMBL" id="NLS12188.1"/>
    </source>
</evidence>
<comment type="caution">
    <text evidence="2">The sequence shown here is derived from an EMBL/GenBank/DDBJ whole genome shotgun (WGS) entry which is preliminary data.</text>
</comment>
<protein>
    <submittedName>
        <fullName evidence="2">Uncharacterized protein</fullName>
    </submittedName>
</protein>
<dbReference type="Proteomes" id="UP000535589">
    <property type="component" value="Unassembled WGS sequence"/>
</dbReference>
<sequence length="61" mass="7364">MKGQQPKIFDSLHTNEKHHKVNRPQDSRLNDDIRYRWNKKVSDLIFHSTLTLKEIAEYTIE</sequence>
<accession>A0A7X8YFR7</accession>
<evidence type="ECO:0000313" key="3">
    <source>
        <dbReference type="Proteomes" id="UP000535589"/>
    </source>
</evidence>
<gene>
    <name evidence="2" type="ORF">HGP28_04675</name>
</gene>
<feature type="region of interest" description="Disordered" evidence="1">
    <location>
        <begin position="1"/>
        <end position="27"/>
    </location>
</feature>
<dbReference type="RefSeq" id="WP_168835284.1">
    <property type="nucleotide sequence ID" value="NZ_JABAIK010000003.1"/>
</dbReference>
<dbReference type="AlphaFoldDB" id="A0A7X8YFR7"/>
<organism evidence="2 3">
    <name type="scientific">Vibrio agarilyticus</name>
    <dbReference type="NCBI Taxonomy" id="2726741"/>
    <lineage>
        <taxon>Bacteria</taxon>
        <taxon>Pseudomonadati</taxon>
        <taxon>Pseudomonadota</taxon>
        <taxon>Gammaproteobacteria</taxon>
        <taxon>Vibrionales</taxon>
        <taxon>Vibrionaceae</taxon>
        <taxon>Vibrio</taxon>
    </lineage>
</organism>
<dbReference type="EMBL" id="JABAIK010000003">
    <property type="protein sequence ID" value="NLS12188.1"/>
    <property type="molecule type" value="Genomic_DNA"/>
</dbReference>